<comment type="catalytic activity">
    <reaction evidence="2">
        <text>a ribonucleoside 5'-diphosphate + ATP = a ribonucleoside 5'-triphosphate + ADP</text>
        <dbReference type="Rhea" id="RHEA:18113"/>
        <dbReference type="ChEBI" id="CHEBI:30616"/>
        <dbReference type="ChEBI" id="CHEBI:57930"/>
        <dbReference type="ChEBI" id="CHEBI:61557"/>
        <dbReference type="ChEBI" id="CHEBI:456216"/>
        <dbReference type="EC" id="2.7.4.6"/>
    </reaction>
</comment>
<evidence type="ECO:0000259" key="12">
    <source>
        <dbReference type="SMART" id="SM00562"/>
    </source>
</evidence>
<evidence type="ECO:0000256" key="10">
    <source>
        <dbReference type="RuleBase" id="RU004011"/>
    </source>
</evidence>
<evidence type="ECO:0000256" key="3">
    <source>
        <dbReference type="ARBA" id="ARBA00001946"/>
    </source>
</evidence>
<comment type="caution">
    <text evidence="9">Lacks conserved residue(s) required for the propagation of feature annotation.</text>
</comment>
<evidence type="ECO:0000313" key="13">
    <source>
        <dbReference type="Proteomes" id="UP000694864"/>
    </source>
</evidence>
<evidence type="ECO:0000256" key="4">
    <source>
        <dbReference type="ARBA" id="ARBA00008142"/>
    </source>
</evidence>
<evidence type="ECO:0000256" key="8">
    <source>
        <dbReference type="ARBA" id="ARBA00022840"/>
    </source>
</evidence>
<evidence type="ECO:0000256" key="11">
    <source>
        <dbReference type="RuleBase" id="RU004013"/>
    </source>
</evidence>
<keyword evidence="7 11" id="KW-0418">Kinase</keyword>
<gene>
    <name evidence="14" type="primary">LOC104793882</name>
</gene>
<dbReference type="InterPro" id="IPR034907">
    <property type="entry name" value="NDK-like_dom"/>
</dbReference>
<evidence type="ECO:0000256" key="6">
    <source>
        <dbReference type="ARBA" id="ARBA00022741"/>
    </source>
</evidence>
<evidence type="ECO:0000256" key="1">
    <source>
        <dbReference type="ARBA" id="ARBA00000082"/>
    </source>
</evidence>
<dbReference type="PROSITE" id="PS00469">
    <property type="entry name" value="NDPK"/>
    <property type="match status" value="1"/>
</dbReference>
<name>A0ABM0ZPC2_CAMSA</name>
<dbReference type="CDD" id="cd04413">
    <property type="entry name" value="NDPk_I"/>
    <property type="match status" value="1"/>
</dbReference>
<reference evidence="13" key="1">
    <citation type="journal article" date="2014" name="Nat. Commun.">
        <title>The emerging biofuel crop Camelina sativa retains a highly undifferentiated hexaploid genome structure.</title>
        <authorList>
            <person name="Kagale S."/>
            <person name="Koh C."/>
            <person name="Nixon J."/>
            <person name="Bollina V."/>
            <person name="Clarke W.E."/>
            <person name="Tuteja R."/>
            <person name="Spillane C."/>
            <person name="Robinson S.J."/>
            <person name="Links M.G."/>
            <person name="Clarke C."/>
            <person name="Higgins E.E."/>
            <person name="Huebert T."/>
            <person name="Sharpe A.G."/>
            <person name="Parkin I.A."/>
        </authorList>
    </citation>
    <scope>NUCLEOTIDE SEQUENCE [LARGE SCALE GENOMIC DNA]</scope>
    <source>
        <strain evidence="13">cv. DH55</strain>
    </source>
</reference>
<accession>A0ABM0ZPC2</accession>
<sequence>MEKTFVMIKPDGVQRRLIPEVIRRFEEKRFSLKGMKLMNVERCLAEKHYENLSDKKVLFRRLVDYIVSSGPVVAMIWEGKNVVETVGEMIGPTNPSDCYAATIRRDFGIDKIRNVIHGSDSVDIANKEIALWFPEGPLNWDPKINNYWNQFDC</sequence>
<dbReference type="InterPro" id="IPR036850">
    <property type="entry name" value="NDK-like_dom_sf"/>
</dbReference>
<dbReference type="EC" id="2.7.4.6" evidence="11"/>
<dbReference type="Gene3D" id="3.30.70.141">
    <property type="entry name" value="Nucleoside diphosphate kinase-like domain"/>
    <property type="match status" value="1"/>
</dbReference>
<dbReference type="NCBIfam" id="NF001908">
    <property type="entry name" value="PRK00668.1"/>
    <property type="match status" value="1"/>
</dbReference>
<evidence type="ECO:0000256" key="5">
    <source>
        <dbReference type="ARBA" id="ARBA00022679"/>
    </source>
</evidence>
<feature type="domain" description="Nucleoside diphosphate kinase-like" evidence="12">
    <location>
        <begin position="1"/>
        <end position="140"/>
    </location>
</feature>
<organism evidence="13 14">
    <name type="scientific">Camelina sativa</name>
    <name type="common">False flax</name>
    <name type="synonym">Myagrum sativum</name>
    <dbReference type="NCBI Taxonomy" id="90675"/>
    <lineage>
        <taxon>Eukaryota</taxon>
        <taxon>Viridiplantae</taxon>
        <taxon>Streptophyta</taxon>
        <taxon>Embryophyta</taxon>
        <taxon>Tracheophyta</taxon>
        <taxon>Spermatophyta</taxon>
        <taxon>Magnoliopsida</taxon>
        <taxon>eudicotyledons</taxon>
        <taxon>Gunneridae</taxon>
        <taxon>Pentapetalae</taxon>
        <taxon>rosids</taxon>
        <taxon>malvids</taxon>
        <taxon>Brassicales</taxon>
        <taxon>Brassicaceae</taxon>
        <taxon>Camelineae</taxon>
        <taxon>Camelina</taxon>
    </lineage>
</organism>
<evidence type="ECO:0000256" key="9">
    <source>
        <dbReference type="PROSITE-ProRule" id="PRU00706"/>
    </source>
</evidence>
<proteinExistence type="inferred from homology"/>
<keyword evidence="5 11" id="KW-0808">Transferase</keyword>
<dbReference type="PANTHER" id="PTHR11349">
    <property type="entry name" value="NUCLEOSIDE DIPHOSPHATE KINASE"/>
    <property type="match status" value="1"/>
</dbReference>
<keyword evidence="8 11" id="KW-0067">ATP-binding</keyword>
<dbReference type="Pfam" id="PF00334">
    <property type="entry name" value="NDK"/>
    <property type="match status" value="1"/>
</dbReference>
<keyword evidence="6 11" id="KW-0547">Nucleotide-binding</keyword>
<dbReference type="RefSeq" id="XP_010518610.1">
    <property type="nucleotide sequence ID" value="XM_010520308.1"/>
</dbReference>
<evidence type="ECO:0000313" key="14">
    <source>
        <dbReference type="RefSeq" id="XP_010518610.1"/>
    </source>
</evidence>
<comment type="cofactor">
    <cofactor evidence="3">
        <name>Mg(2+)</name>
        <dbReference type="ChEBI" id="CHEBI:18420"/>
    </cofactor>
</comment>
<comment type="catalytic activity">
    <reaction evidence="1 11">
        <text>a 2'-deoxyribonucleoside 5'-diphosphate + ATP = a 2'-deoxyribonucleoside 5'-triphosphate + ADP</text>
        <dbReference type="Rhea" id="RHEA:44640"/>
        <dbReference type="ChEBI" id="CHEBI:30616"/>
        <dbReference type="ChEBI" id="CHEBI:61560"/>
        <dbReference type="ChEBI" id="CHEBI:73316"/>
        <dbReference type="ChEBI" id="CHEBI:456216"/>
        <dbReference type="EC" id="2.7.4.6"/>
    </reaction>
</comment>
<dbReference type="GeneID" id="104793882"/>
<dbReference type="Proteomes" id="UP000694864">
    <property type="component" value="Chromosome 6"/>
</dbReference>
<dbReference type="InterPro" id="IPR023005">
    <property type="entry name" value="Nucleoside_diP_kinase_AS"/>
</dbReference>
<reference evidence="14" key="2">
    <citation type="submission" date="2025-08" db="UniProtKB">
        <authorList>
            <consortium name="RefSeq"/>
        </authorList>
    </citation>
    <scope>IDENTIFICATION</scope>
    <source>
        <tissue evidence="14">Leaf</tissue>
    </source>
</reference>
<evidence type="ECO:0000256" key="2">
    <source>
        <dbReference type="ARBA" id="ARBA00000937"/>
    </source>
</evidence>
<evidence type="ECO:0000256" key="7">
    <source>
        <dbReference type="ARBA" id="ARBA00022777"/>
    </source>
</evidence>
<dbReference type="PROSITE" id="PS51374">
    <property type="entry name" value="NDPK_LIKE"/>
    <property type="match status" value="1"/>
</dbReference>
<dbReference type="PRINTS" id="PR01243">
    <property type="entry name" value="NUCDPKINASE"/>
</dbReference>
<dbReference type="SUPFAM" id="SSF54919">
    <property type="entry name" value="Nucleoside diphosphate kinase, NDK"/>
    <property type="match status" value="1"/>
</dbReference>
<dbReference type="SMART" id="SM00562">
    <property type="entry name" value="NDK"/>
    <property type="match status" value="1"/>
</dbReference>
<comment type="similarity">
    <text evidence="4 9 10">Belongs to the NDK family.</text>
</comment>
<protein>
    <recommendedName>
        <fullName evidence="11">Nucleoside diphosphate kinase</fullName>
        <ecNumber evidence="11">2.7.4.6</ecNumber>
    </recommendedName>
</protein>
<dbReference type="InterPro" id="IPR001564">
    <property type="entry name" value="Nucleoside_diP_kinase"/>
</dbReference>
<keyword evidence="13" id="KW-1185">Reference proteome</keyword>